<accession>A0A238WY85</accession>
<feature type="domain" description="Fibronectin type-III" evidence="3">
    <location>
        <begin position="660"/>
        <end position="745"/>
    </location>
</feature>
<dbReference type="SUPFAM" id="SSF49265">
    <property type="entry name" value="Fibronectin type III"/>
    <property type="match status" value="2"/>
</dbReference>
<name>A0A238WY85_9FLAO</name>
<evidence type="ECO:0000313" key="5">
    <source>
        <dbReference type="Proteomes" id="UP000198412"/>
    </source>
</evidence>
<dbReference type="InterPro" id="IPR024079">
    <property type="entry name" value="MetalloPept_cat_dom_sf"/>
</dbReference>
<dbReference type="InterPro" id="IPR045474">
    <property type="entry name" value="GEVED"/>
</dbReference>
<dbReference type="RefSeq" id="WP_089377676.1">
    <property type="nucleotide sequence ID" value="NZ_FZNX01000002.1"/>
</dbReference>
<keyword evidence="2" id="KW-0677">Repeat</keyword>
<evidence type="ECO:0000313" key="4">
    <source>
        <dbReference type="EMBL" id="SNR51517.1"/>
    </source>
</evidence>
<dbReference type="CDD" id="cd00063">
    <property type="entry name" value="FN3"/>
    <property type="match status" value="3"/>
</dbReference>
<dbReference type="Pfam" id="PF13583">
    <property type="entry name" value="Reprolysin_4"/>
    <property type="match status" value="1"/>
</dbReference>
<dbReference type="Pfam" id="PF18962">
    <property type="entry name" value="Por_Secre_tail"/>
    <property type="match status" value="1"/>
</dbReference>
<reference evidence="5" key="1">
    <citation type="submission" date="2017-06" db="EMBL/GenBank/DDBJ databases">
        <authorList>
            <person name="Varghese N."/>
            <person name="Submissions S."/>
        </authorList>
    </citation>
    <scope>NUCLEOTIDE SEQUENCE [LARGE SCALE GENOMIC DNA]</scope>
    <source>
        <strain evidence="5">DSM 27993</strain>
    </source>
</reference>
<dbReference type="Gene3D" id="2.60.40.10">
    <property type="entry name" value="Immunoglobulins"/>
    <property type="match status" value="4"/>
</dbReference>
<dbReference type="Proteomes" id="UP000198412">
    <property type="component" value="Unassembled WGS sequence"/>
</dbReference>
<dbReference type="EMBL" id="FZNX01000002">
    <property type="protein sequence ID" value="SNR51517.1"/>
    <property type="molecule type" value="Genomic_DNA"/>
</dbReference>
<dbReference type="SUPFAM" id="SSF55486">
    <property type="entry name" value="Metalloproteases ('zincins'), catalytic domain"/>
    <property type="match status" value="1"/>
</dbReference>
<keyword evidence="5" id="KW-1185">Reference proteome</keyword>
<dbReference type="Gene3D" id="2.60.120.260">
    <property type="entry name" value="Galactose-binding domain-like"/>
    <property type="match status" value="1"/>
</dbReference>
<dbReference type="Pfam" id="PF20009">
    <property type="entry name" value="GEVED"/>
    <property type="match status" value="1"/>
</dbReference>
<evidence type="ECO:0000256" key="2">
    <source>
        <dbReference type="ARBA" id="ARBA00022737"/>
    </source>
</evidence>
<dbReference type="Pfam" id="PF00041">
    <property type="entry name" value="fn3"/>
    <property type="match status" value="3"/>
</dbReference>
<dbReference type="InterPro" id="IPR003961">
    <property type="entry name" value="FN3_dom"/>
</dbReference>
<dbReference type="InterPro" id="IPR050964">
    <property type="entry name" value="Striated_Muscle_Regulatory"/>
</dbReference>
<proteinExistence type="predicted"/>
<dbReference type="SMART" id="SM00060">
    <property type="entry name" value="FN3"/>
    <property type="match status" value="3"/>
</dbReference>
<sequence>MKKNYLLKKSFINLKLLFLTFILSSYFGYSQSINPWVKSSKNKKNNILQNRNQISNDFQVYSLDVTTLKKALSSSPKRGGYLQKSGTVIEFPNTNGEFERFSIFEASVMHPDLQAKYPDIKSYAGKGIDNPSAIIRFSISQLGLKTMTIAAGKNAVFIEPYTDDFSQYMVYGKQSKDASLDSFECLVKDDVSNKIAAKNSVVARPNADDGMLRTFRLAMSATGEYTQYFGGTKANALAAINATMTRVNGIFEIDFGVTMELIANTDAVIYTAANSDPYTTSLNSQLQSTLTSVIGETNYDIGHLVHNDSNNGNAGCIGCVCVNNQKGSGFTSHTTPEGDNFDVDYVAHEIGHQFGGNHTWTFNGNEGTDAQMEPGSGSTIMGYAGITGATDIQAHSDSYFHAISIQQITNYVKTTSCQTNTLTGNSVPTALAGGDYTIPKSTPFMLSGDGADADGNSLSFCWEQMDENNASSTYPSATAATGIAFRSFSPTTLKTRLFPELSTVLAGNTSTQWEAVPDVARTLNFRLTVRDNVAGGGANNSDDMVVTVNETAGPFVVSFPNSAITWNVGQLQTVTWDVAGTNTGAVNCQTVNVLLSTNGGNTYPISLVTGVANNGSAQVTVPNNIGTQNRIKIEAADNIFYDISNTNFSIEEEVVCNATVPTSLFSSNTTASGATLIWNAVSGATYIVQYREVGTSTWVSENTGSTTLNLTGLNPLTQYEAQVQSVCTSSSSAFSSSVNFSTLDQVLTYCASKGNSVADEYISRVQIGTTDNSSSAGNGYSDFTSISTSLDKGQAVTITITPTWTGTVYNEGYGVWIDYNKDGDFSDSGEQVWTNTASKTTPVSGTFTIPSTAVTGTTTMRISMKYNGIPTSCETFSYGEVEDYAVVIAASDPDTQAPTAPTLNASNETETTVDLTWNGSTDNVGVIGYDIFQNGSLLTSISGTSYQVTGLASGTSYNFTVRAKDAAGNISGDSNTAIGTTTAPDTQAPTAPALVTGNETDNSVDLNWSGSTDNVGVTGYDIYQDGSFLNSVTGTSYQATGLNSNTTYNFTVRAKDAAGNVSIDSNTATITTLEGQTSSTTILHQGFFESGWDGWADGGSDVARYTSGTYSYEGNSSIQLRDNSGTASAMTLSGINVSSYDSVKIEFFFYSRSMETGEDFWVRYYNGSSWTTVASYAQGTSFNNNSFYTATVTLDKANFNFPSNAEFRFQCDASGNADYIYIDQVTISGIIGTGTARNTDGINYLRSLDEVAEKEFENEIDDFIVYPNPVKGSYLSIKMNYINANTTFKISNVLGQTLNSGNVNGAINVSNLKTGIYIIEVNDGEEVMTKKFMKQ</sequence>
<dbReference type="PROSITE" id="PS50853">
    <property type="entry name" value="FN3"/>
    <property type="match status" value="3"/>
</dbReference>
<dbReference type="InterPro" id="IPR026444">
    <property type="entry name" value="Secre_tail"/>
</dbReference>
<dbReference type="GO" id="GO:0008237">
    <property type="term" value="F:metallopeptidase activity"/>
    <property type="evidence" value="ECO:0007669"/>
    <property type="project" value="InterPro"/>
</dbReference>
<feature type="domain" description="Fibronectin type-III" evidence="3">
    <location>
        <begin position="988"/>
        <end position="1075"/>
    </location>
</feature>
<dbReference type="Gene3D" id="3.40.390.10">
    <property type="entry name" value="Collagenase (Catalytic Domain)"/>
    <property type="match status" value="1"/>
</dbReference>
<organism evidence="4 5">
    <name type="scientific">Lutibacter flavus</name>
    <dbReference type="NCBI Taxonomy" id="691689"/>
    <lineage>
        <taxon>Bacteria</taxon>
        <taxon>Pseudomonadati</taxon>
        <taxon>Bacteroidota</taxon>
        <taxon>Flavobacteriia</taxon>
        <taxon>Flavobacteriales</taxon>
        <taxon>Flavobacteriaceae</taxon>
        <taxon>Lutibacter</taxon>
    </lineage>
</organism>
<dbReference type="OrthoDB" id="9792152at2"/>
<feature type="domain" description="Fibronectin type-III" evidence="3">
    <location>
        <begin position="897"/>
        <end position="985"/>
    </location>
</feature>
<keyword evidence="1" id="KW-0732">Signal</keyword>
<evidence type="ECO:0000256" key="1">
    <source>
        <dbReference type="ARBA" id="ARBA00022729"/>
    </source>
</evidence>
<dbReference type="InterPro" id="IPR036116">
    <property type="entry name" value="FN3_sf"/>
</dbReference>
<evidence type="ECO:0000259" key="3">
    <source>
        <dbReference type="PROSITE" id="PS50853"/>
    </source>
</evidence>
<dbReference type="InterPro" id="IPR013783">
    <property type="entry name" value="Ig-like_fold"/>
</dbReference>
<gene>
    <name evidence="4" type="ORF">SAMN04488111_1349</name>
</gene>
<protein>
    <submittedName>
        <fullName evidence="4">Por secretion system C-terminal sorting domain-containing protein</fullName>
    </submittedName>
</protein>
<dbReference type="PANTHER" id="PTHR13817">
    <property type="entry name" value="TITIN"/>
    <property type="match status" value="1"/>
</dbReference>
<dbReference type="NCBIfam" id="TIGR04183">
    <property type="entry name" value="Por_Secre_tail"/>
    <property type="match status" value="1"/>
</dbReference>
<dbReference type="PANTHER" id="PTHR13817:SF73">
    <property type="entry name" value="FIBRONECTIN TYPE-III DOMAIN-CONTAINING PROTEIN"/>
    <property type="match status" value="1"/>
</dbReference>